<feature type="transmembrane region" description="Helical" evidence="1">
    <location>
        <begin position="144"/>
        <end position="162"/>
    </location>
</feature>
<feature type="transmembrane region" description="Helical" evidence="1">
    <location>
        <begin position="182"/>
        <end position="201"/>
    </location>
</feature>
<feature type="transmembrane region" description="Helical" evidence="1">
    <location>
        <begin position="238"/>
        <end position="260"/>
    </location>
</feature>
<sequence length="287" mass="31748">MRIKVLTAAGLVLLAAAPILLWLTGRTRLATSADAEADTVPLAAVAVPYLVGLLLIRLVPPRLPELELAAGGERDALRRQAWWLIGLALLFPPVGLALRTTPGLADVYPLAKVLILLIGAWLVLRRIPGRSGAREHRARLPRLWYWLGPAIVVVTWGYLFFYSPLVGARDLSGYQDWDLLTLAVGMLFTFVTASVLEEIFYRVILQTRLEALWGRWPAITASTLLFAVMHVHRYGDGPFFDITLLILVSNGGLGLFAGYLWSRYRNVWAILLVHGAINALALLPLFL</sequence>
<feature type="transmembrane region" description="Helical" evidence="1">
    <location>
        <begin position="213"/>
        <end position="232"/>
    </location>
</feature>
<keyword evidence="3" id="KW-0378">Hydrolase</keyword>
<keyword evidence="1" id="KW-1133">Transmembrane helix</keyword>
<keyword evidence="3" id="KW-0482">Metalloprotease</keyword>
<protein>
    <submittedName>
        <fullName evidence="3">CPBP family intramembrane metalloprotease</fullName>
    </submittedName>
</protein>
<dbReference type="Pfam" id="PF02517">
    <property type="entry name" value="Rce1-like"/>
    <property type="match status" value="1"/>
</dbReference>
<proteinExistence type="predicted"/>
<keyword evidence="1" id="KW-0472">Membrane</keyword>
<feature type="domain" description="CAAX prenyl protease 2/Lysostaphin resistance protein A-like" evidence="2">
    <location>
        <begin position="182"/>
        <end position="280"/>
    </location>
</feature>
<evidence type="ECO:0000313" key="4">
    <source>
        <dbReference type="Proteomes" id="UP000598146"/>
    </source>
</evidence>
<comment type="caution">
    <text evidence="3">The sequence shown here is derived from an EMBL/GenBank/DDBJ whole genome shotgun (WGS) entry which is preliminary data.</text>
</comment>
<keyword evidence="3" id="KW-0645">Protease</keyword>
<feature type="transmembrane region" description="Helical" evidence="1">
    <location>
        <begin position="107"/>
        <end position="124"/>
    </location>
</feature>
<evidence type="ECO:0000256" key="1">
    <source>
        <dbReference type="SAM" id="Phobius"/>
    </source>
</evidence>
<reference evidence="3" key="1">
    <citation type="submission" date="2020-11" db="EMBL/GenBank/DDBJ databases">
        <title>Isolation and identification of active actinomycetes.</title>
        <authorList>
            <person name="Sun X."/>
        </authorList>
    </citation>
    <scope>NUCLEOTIDE SEQUENCE</scope>
    <source>
        <strain evidence="3">NEAU-A11</strain>
    </source>
</reference>
<dbReference type="GO" id="GO:0080120">
    <property type="term" value="P:CAAX-box protein maturation"/>
    <property type="evidence" value="ECO:0007669"/>
    <property type="project" value="UniProtKB-ARBA"/>
</dbReference>
<dbReference type="RefSeq" id="WP_196419382.1">
    <property type="nucleotide sequence ID" value="NZ_JADQTO010000028.1"/>
</dbReference>
<evidence type="ECO:0000313" key="3">
    <source>
        <dbReference type="EMBL" id="MBG0567612.1"/>
    </source>
</evidence>
<gene>
    <name evidence="3" type="ORF">I4J89_39820</name>
</gene>
<dbReference type="GO" id="GO:0008237">
    <property type="term" value="F:metallopeptidase activity"/>
    <property type="evidence" value="ECO:0007669"/>
    <property type="project" value="UniProtKB-KW"/>
</dbReference>
<name>A0A931G2E2_9ACTN</name>
<dbReference type="AlphaFoldDB" id="A0A931G2E2"/>
<accession>A0A931G2E2</accession>
<keyword evidence="4" id="KW-1185">Reference proteome</keyword>
<organism evidence="3 4">
    <name type="scientific">Actinoplanes aureus</name>
    <dbReference type="NCBI Taxonomy" id="2792083"/>
    <lineage>
        <taxon>Bacteria</taxon>
        <taxon>Bacillati</taxon>
        <taxon>Actinomycetota</taxon>
        <taxon>Actinomycetes</taxon>
        <taxon>Micromonosporales</taxon>
        <taxon>Micromonosporaceae</taxon>
        <taxon>Actinoplanes</taxon>
    </lineage>
</organism>
<dbReference type="Proteomes" id="UP000598146">
    <property type="component" value="Unassembled WGS sequence"/>
</dbReference>
<feature type="transmembrane region" description="Helical" evidence="1">
    <location>
        <begin position="267"/>
        <end position="286"/>
    </location>
</feature>
<dbReference type="GO" id="GO:0004175">
    <property type="term" value="F:endopeptidase activity"/>
    <property type="evidence" value="ECO:0007669"/>
    <property type="project" value="UniProtKB-ARBA"/>
</dbReference>
<feature type="transmembrane region" description="Helical" evidence="1">
    <location>
        <begin position="42"/>
        <end position="60"/>
    </location>
</feature>
<evidence type="ECO:0000259" key="2">
    <source>
        <dbReference type="Pfam" id="PF02517"/>
    </source>
</evidence>
<dbReference type="EMBL" id="JADQTO010000028">
    <property type="protein sequence ID" value="MBG0567612.1"/>
    <property type="molecule type" value="Genomic_DNA"/>
</dbReference>
<dbReference type="InterPro" id="IPR003675">
    <property type="entry name" value="Rce1/LyrA-like_dom"/>
</dbReference>
<keyword evidence="1" id="KW-0812">Transmembrane</keyword>
<feature type="transmembrane region" description="Helical" evidence="1">
    <location>
        <begin position="81"/>
        <end position="101"/>
    </location>
</feature>